<dbReference type="InterPro" id="IPR050178">
    <property type="entry name" value="AspA/AstE_fam"/>
</dbReference>
<dbReference type="PANTHER" id="PTHR15162">
    <property type="entry name" value="ASPARTOACYLASE"/>
    <property type="match status" value="1"/>
</dbReference>
<dbReference type="EMBL" id="CP014674">
    <property type="protein sequence ID" value="AOX16886.1"/>
    <property type="molecule type" value="Genomic_DNA"/>
</dbReference>
<evidence type="ECO:0000259" key="5">
    <source>
        <dbReference type="Pfam" id="PF24827"/>
    </source>
</evidence>
<dbReference type="Gene3D" id="3.40.630.10">
    <property type="entry name" value="Zn peptidases"/>
    <property type="match status" value="1"/>
</dbReference>
<dbReference type="Pfam" id="PF24827">
    <property type="entry name" value="AstE_AspA_cat"/>
    <property type="match status" value="1"/>
</dbReference>
<dbReference type="STRING" id="153496.A0U89_06780"/>
<gene>
    <name evidence="6" type="ORF">A0U89_06780</name>
</gene>
<evidence type="ECO:0000256" key="3">
    <source>
        <dbReference type="ARBA" id="ARBA00022801"/>
    </source>
</evidence>
<dbReference type="InterPro" id="IPR055438">
    <property type="entry name" value="AstE_AspA_cat"/>
</dbReference>
<dbReference type="PANTHER" id="PTHR15162:SF7">
    <property type="entry name" value="SUCCINYLGLUTAMATE DESUCCINYLASE"/>
    <property type="match status" value="1"/>
</dbReference>
<dbReference type="OrthoDB" id="7813621at2"/>
<dbReference type="SUPFAM" id="SSF53187">
    <property type="entry name" value="Zn-dependent exopeptidases"/>
    <property type="match status" value="1"/>
</dbReference>
<dbReference type="Proteomes" id="UP000179145">
    <property type="component" value="Chromosome"/>
</dbReference>
<evidence type="ECO:0000256" key="2">
    <source>
        <dbReference type="ARBA" id="ARBA00022723"/>
    </source>
</evidence>
<protein>
    <recommendedName>
        <fullName evidence="5">Succinylglutamate desuccinylase/Aspartoacylase catalytic domain-containing protein</fullName>
    </recommendedName>
</protein>
<reference evidence="6 7" key="1">
    <citation type="journal article" date="2016" name="Microb. Cell Fact.">
        <title>Dissection of exopolysaccharide biosynthesis in Kozakia baliensis.</title>
        <authorList>
            <person name="Brandt J.U."/>
            <person name="Jakob F."/>
            <person name="Behr J."/>
            <person name="Geissler A.J."/>
            <person name="Vogel R.F."/>
        </authorList>
    </citation>
    <scope>NUCLEOTIDE SEQUENCE [LARGE SCALE GENOMIC DNA]</scope>
    <source>
        <strain evidence="6 7">DSM 14400</strain>
    </source>
</reference>
<dbReference type="KEGG" id="kba:A0U89_06780"/>
<feature type="domain" description="Succinylglutamate desuccinylase/Aspartoacylase catalytic" evidence="5">
    <location>
        <begin position="64"/>
        <end position="251"/>
    </location>
</feature>
<evidence type="ECO:0000313" key="6">
    <source>
        <dbReference type="EMBL" id="AOX16886.1"/>
    </source>
</evidence>
<dbReference type="RefSeq" id="WP_070402591.1">
    <property type="nucleotide sequence ID" value="NZ_BJVW01000009.1"/>
</dbReference>
<keyword evidence="7" id="KW-1185">Reference proteome</keyword>
<sequence>MSCGASPRDHHPIRVRRRRLSNSLLLPRALPRFDVQIAPPDLSDWIEGNNGIRGVMHIKARRSGPHVVLVSLIHGNEYAGAAALDRLLREGIQPKSGAVSVVFANLDAYRRFDADNPTAARFVDEDMNRLWDPGRLNSTQNSVELTRARELLPVIQSADLLLDLHSMLWESEPLLISPVTQRSQALAMALAGHLGTPRLMLTDLGHLGGARLIEQSVFLSESGPARSVLLEAGQHWRSETTDTSLKVARRLIEQAETIHFSDDIAGAQGLEQAIVTDNVMARSAGFTFRHPYRGGEVIHRAGTIIAQDGEDEICTPYDRCLLVMPNLHARRGQLAVRLAQLLRNDQAPG</sequence>
<organism evidence="6 7">
    <name type="scientific">Kozakia baliensis</name>
    <dbReference type="NCBI Taxonomy" id="153496"/>
    <lineage>
        <taxon>Bacteria</taxon>
        <taxon>Pseudomonadati</taxon>
        <taxon>Pseudomonadota</taxon>
        <taxon>Alphaproteobacteria</taxon>
        <taxon>Acetobacterales</taxon>
        <taxon>Acetobacteraceae</taxon>
        <taxon>Kozakia</taxon>
    </lineage>
</organism>
<accession>A0A1D8UTF7</accession>
<name>A0A1D8UTF7_9PROT</name>
<dbReference type="GO" id="GO:0046872">
    <property type="term" value="F:metal ion binding"/>
    <property type="evidence" value="ECO:0007669"/>
    <property type="project" value="UniProtKB-KW"/>
</dbReference>
<dbReference type="GO" id="GO:0016788">
    <property type="term" value="F:hydrolase activity, acting on ester bonds"/>
    <property type="evidence" value="ECO:0007669"/>
    <property type="project" value="InterPro"/>
</dbReference>
<evidence type="ECO:0000313" key="7">
    <source>
        <dbReference type="Proteomes" id="UP000179145"/>
    </source>
</evidence>
<comment type="cofactor">
    <cofactor evidence="1">
        <name>Zn(2+)</name>
        <dbReference type="ChEBI" id="CHEBI:29105"/>
    </cofactor>
</comment>
<evidence type="ECO:0000256" key="4">
    <source>
        <dbReference type="ARBA" id="ARBA00022833"/>
    </source>
</evidence>
<dbReference type="AlphaFoldDB" id="A0A1D8UTF7"/>
<keyword evidence="4" id="KW-0862">Zinc</keyword>
<dbReference type="eggNOG" id="COG3608">
    <property type="taxonomic scope" value="Bacteria"/>
</dbReference>
<evidence type="ECO:0000256" key="1">
    <source>
        <dbReference type="ARBA" id="ARBA00001947"/>
    </source>
</evidence>
<proteinExistence type="predicted"/>
<dbReference type="GO" id="GO:0005829">
    <property type="term" value="C:cytosol"/>
    <property type="evidence" value="ECO:0007669"/>
    <property type="project" value="TreeGrafter"/>
</dbReference>
<keyword evidence="3" id="KW-0378">Hydrolase</keyword>
<keyword evidence="2" id="KW-0479">Metal-binding</keyword>